<name>A0A1H6DC36_9ACTN</name>
<evidence type="ECO:0000313" key="3">
    <source>
        <dbReference type="EMBL" id="SEG82722.1"/>
    </source>
</evidence>
<keyword evidence="2" id="KW-1133">Transmembrane helix</keyword>
<gene>
    <name evidence="3" type="ORF">SAMN05444920_10582</name>
</gene>
<dbReference type="AlphaFoldDB" id="A0A1H6DC36"/>
<evidence type="ECO:0000313" key="4">
    <source>
        <dbReference type="Proteomes" id="UP000236732"/>
    </source>
</evidence>
<evidence type="ECO:0000256" key="1">
    <source>
        <dbReference type="SAM" id="MobiDB-lite"/>
    </source>
</evidence>
<accession>A0A1H6DC36</accession>
<keyword evidence="2" id="KW-0812">Transmembrane</keyword>
<reference evidence="3 4" key="1">
    <citation type="submission" date="2016-10" db="EMBL/GenBank/DDBJ databases">
        <authorList>
            <person name="de Groot N.N."/>
        </authorList>
    </citation>
    <scope>NUCLEOTIDE SEQUENCE [LARGE SCALE GENOMIC DNA]</scope>
    <source>
        <strain evidence="3 4">CGMCC 4.7037</strain>
    </source>
</reference>
<feature type="compositionally biased region" description="Low complexity" evidence="1">
    <location>
        <begin position="120"/>
        <end position="145"/>
    </location>
</feature>
<proteinExistence type="predicted"/>
<protein>
    <submittedName>
        <fullName evidence="3">Uncharacterized protein</fullName>
    </submittedName>
</protein>
<dbReference type="EMBL" id="FNVT01000005">
    <property type="protein sequence ID" value="SEG82722.1"/>
    <property type="molecule type" value="Genomic_DNA"/>
</dbReference>
<evidence type="ECO:0000256" key="2">
    <source>
        <dbReference type="SAM" id="Phobius"/>
    </source>
</evidence>
<sequence>MYGPPPPDHSPVPEYPRATSSPPIVVLIAGLAALVGFLLGVSVGFGAGETSDEPAPRVTVTVDDSPPPSEPTDPAGTAPPASTPPPGQSDPAATPPGQTPPGQTPPGQTPPGQTPPGQTPPGSTGNTGNTGNAGNTGTTPPAQSTPGGGTGGVPTFNTASLRTLVVGADIQPGTYRTTGPTKGFSMCYWARMRSADGDIIATGMPTGPATVTIQATDKVFHTGGCAEWTKA</sequence>
<feature type="compositionally biased region" description="Pro residues" evidence="1">
    <location>
        <begin position="81"/>
        <end position="119"/>
    </location>
</feature>
<dbReference type="Proteomes" id="UP000236732">
    <property type="component" value="Unassembled WGS sequence"/>
</dbReference>
<feature type="transmembrane region" description="Helical" evidence="2">
    <location>
        <begin position="24"/>
        <end position="47"/>
    </location>
</feature>
<keyword evidence="4" id="KW-1185">Reference proteome</keyword>
<feature type="region of interest" description="Disordered" evidence="1">
    <location>
        <begin position="47"/>
        <end position="156"/>
    </location>
</feature>
<keyword evidence="2" id="KW-0472">Membrane</keyword>
<organism evidence="3 4">
    <name type="scientific">Nonomuraea solani</name>
    <dbReference type="NCBI Taxonomy" id="1144553"/>
    <lineage>
        <taxon>Bacteria</taxon>
        <taxon>Bacillati</taxon>
        <taxon>Actinomycetota</taxon>
        <taxon>Actinomycetes</taxon>
        <taxon>Streptosporangiales</taxon>
        <taxon>Streptosporangiaceae</taxon>
        <taxon>Nonomuraea</taxon>
    </lineage>
</organism>